<feature type="domain" description="Nicotinamide phosphoribosyltransferase N-terminal" evidence="1">
    <location>
        <begin position="9"/>
        <end position="64"/>
    </location>
</feature>
<dbReference type="EMBL" id="RFDI01001346">
    <property type="protein sequence ID" value="RSR45868.1"/>
    <property type="molecule type" value="Genomic_DNA"/>
</dbReference>
<feature type="non-terminal residue" evidence="2">
    <location>
        <position position="79"/>
    </location>
</feature>
<keyword evidence="2" id="KW-0328">Glycosyltransferase</keyword>
<protein>
    <submittedName>
        <fullName evidence="2">Nicotinate phosphoribosyltransferase</fullName>
    </submittedName>
</protein>
<dbReference type="Proteomes" id="UP000280073">
    <property type="component" value="Unassembled WGS sequence"/>
</dbReference>
<name>A0A3R9TMM2_ACIBA</name>
<reference evidence="2 3" key="1">
    <citation type="submission" date="2018-10" db="EMBL/GenBank/DDBJ databases">
        <title>GWAS and RNA-Seq identify cryptic mechanisms of antimicrobial resistance in Acinetobacter baumannii.</title>
        <authorList>
            <person name="Sahl J.W."/>
        </authorList>
    </citation>
    <scope>NUCLEOTIDE SEQUENCE [LARGE SCALE GENOMIC DNA]</scope>
    <source>
        <strain evidence="2 3">TG28175</strain>
    </source>
</reference>
<dbReference type="AlphaFoldDB" id="A0A3R9TMM2"/>
<evidence type="ECO:0000313" key="2">
    <source>
        <dbReference type="EMBL" id="RSR45868.1"/>
    </source>
</evidence>
<accession>A0A3R9TMM2</accession>
<evidence type="ECO:0000259" key="1">
    <source>
        <dbReference type="Pfam" id="PF18127"/>
    </source>
</evidence>
<gene>
    <name evidence="2" type="ORF">EA686_20305</name>
</gene>
<dbReference type="GO" id="GO:0016757">
    <property type="term" value="F:glycosyltransferase activity"/>
    <property type="evidence" value="ECO:0007669"/>
    <property type="project" value="UniProtKB-KW"/>
</dbReference>
<evidence type="ECO:0000313" key="3">
    <source>
        <dbReference type="Proteomes" id="UP000280073"/>
    </source>
</evidence>
<dbReference type="InterPro" id="IPR041529">
    <property type="entry name" value="DUF5598"/>
</dbReference>
<sequence length="79" mass="9363">MTIKLNPLNAIDFYKADHRRQYPAGTEYVYANFTPRSSRLAKMLPDFDDKVVFFGLQGFIKHFLIDTWNEGFFKQPKQK</sequence>
<keyword evidence="2" id="KW-0808">Transferase</keyword>
<dbReference type="Pfam" id="PF18127">
    <property type="entry name" value="NAMPT_N"/>
    <property type="match status" value="1"/>
</dbReference>
<comment type="caution">
    <text evidence="2">The sequence shown here is derived from an EMBL/GenBank/DDBJ whole genome shotgun (WGS) entry which is preliminary data.</text>
</comment>
<proteinExistence type="predicted"/>
<organism evidence="2 3">
    <name type="scientific">Acinetobacter baumannii</name>
    <dbReference type="NCBI Taxonomy" id="470"/>
    <lineage>
        <taxon>Bacteria</taxon>
        <taxon>Pseudomonadati</taxon>
        <taxon>Pseudomonadota</taxon>
        <taxon>Gammaproteobacteria</taxon>
        <taxon>Moraxellales</taxon>
        <taxon>Moraxellaceae</taxon>
        <taxon>Acinetobacter</taxon>
        <taxon>Acinetobacter calcoaceticus/baumannii complex</taxon>
    </lineage>
</organism>